<name>A0AAG5DF20_ANOAO</name>
<reference evidence="1" key="1">
    <citation type="submission" date="2024-04" db="UniProtKB">
        <authorList>
            <consortium name="EnsemblMetazoa"/>
        </authorList>
    </citation>
    <scope>IDENTIFICATION</scope>
    <source>
        <strain evidence="1">EBRO</strain>
    </source>
</reference>
<keyword evidence="2" id="KW-1185">Reference proteome</keyword>
<sequence length="50" mass="5675">MKLVELTTLRVVLDWGAMVMVDRTVSLLQAPFRRSSRGISIAVFPPFNRV</sequence>
<accession>A0AAG5DF20</accession>
<evidence type="ECO:0000313" key="2">
    <source>
        <dbReference type="Proteomes" id="UP000075880"/>
    </source>
</evidence>
<dbReference type="AlphaFoldDB" id="A0AAG5DF20"/>
<proteinExistence type="predicted"/>
<dbReference type="Proteomes" id="UP000075880">
    <property type="component" value="Unassembled WGS sequence"/>
</dbReference>
<dbReference type="EnsemblMetazoa" id="ENSAATROPT010366">
    <property type="protein sequence ID" value="ENSAATROPP009353"/>
    <property type="gene ID" value="ENSAATROPG008423"/>
</dbReference>
<organism evidence="1 2">
    <name type="scientific">Anopheles atroparvus</name>
    <name type="common">European mosquito</name>
    <dbReference type="NCBI Taxonomy" id="41427"/>
    <lineage>
        <taxon>Eukaryota</taxon>
        <taxon>Metazoa</taxon>
        <taxon>Ecdysozoa</taxon>
        <taxon>Arthropoda</taxon>
        <taxon>Hexapoda</taxon>
        <taxon>Insecta</taxon>
        <taxon>Pterygota</taxon>
        <taxon>Neoptera</taxon>
        <taxon>Endopterygota</taxon>
        <taxon>Diptera</taxon>
        <taxon>Nematocera</taxon>
        <taxon>Culicoidea</taxon>
        <taxon>Culicidae</taxon>
        <taxon>Anophelinae</taxon>
        <taxon>Anopheles</taxon>
    </lineage>
</organism>
<protein>
    <submittedName>
        <fullName evidence="1">Uncharacterized protein</fullName>
    </submittedName>
</protein>
<evidence type="ECO:0000313" key="1">
    <source>
        <dbReference type="EnsemblMetazoa" id="ENSAATROPP009353"/>
    </source>
</evidence>